<comment type="caution">
    <text evidence="1">The sequence shown here is derived from an EMBL/GenBank/DDBJ whole genome shotgun (WGS) entry which is preliminary data.</text>
</comment>
<accession>A0A645DHK9</accession>
<reference evidence="1" key="1">
    <citation type="submission" date="2019-08" db="EMBL/GenBank/DDBJ databases">
        <authorList>
            <person name="Kucharzyk K."/>
            <person name="Murdoch R.W."/>
            <person name="Higgins S."/>
            <person name="Loffler F."/>
        </authorList>
    </citation>
    <scope>NUCLEOTIDE SEQUENCE</scope>
</reference>
<proteinExistence type="predicted"/>
<dbReference type="AlphaFoldDB" id="A0A645DHK9"/>
<name>A0A645DHK9_9ZZZZ</name>
<organism evidence="1">
    <name type="scientific">bioreactor metagenome</name>
    <dbReference type="NCBI Taxonomy" id="1076179"/>
    <lineage>
        <taxon>unclassified sequences</taxon>
        <taxon>metagenomes</taxon>
        <taxon>ecological metagenomes</taxon>
    </lineage>
</organism>
<protein>
    <submittedName>
        <fullName evidence="1">Uncharacterized protein</fullName>
    </submittedName>
</protein>
<evidence type="ECO:0000313" key="1">
    <source>
        <dbReference type="EMBL" id="MPM88508.1"/>
    </source>
</evidence>
<sequence>MAFIFRSVCNGCVGSGEVSAALFHTVAHRRRMFESTFKQITCDQHSCCRVVHACRFDLLLAIAAQAGIPKSGNLPRNECVSREPKHCFCRNAAWAPAQPDNLSSLLFGCAACAGFCNRGRHCVVQTKREKEFESAFCGLRAARVRRVLCL</sequence>
<dbReference type="EMBL" id="VSSQ01036116">
    <property type="protein sequence ID" value="MPM88508.1"/>
    <property type="molecule type" value="Genomic_DNA"/>
</dbReference>
<gene>
    <name evidence="1" type="ORF">SDC9_135612</name>
</gene>